<evidence type="ECO:0000256" key="1">
    <source>
        <dbReference type="ARBA" id="ARBA00010164"/>
    </source>
</evidence>
<dbReference type="RefSeq" id="WP_115104495.1">
    <property type="nucleotide sequence ID" value="NZ_QHKS01000016.1"/>
</dbReference>
<evidence type="ECO:0000256" key="3">
    <source>
        <dbReference type="ARBA" id="ARBA00022777"/>
    </source>
</evidence>
<dbReference type="AlphaFoldDB" id="A0A370N400"/>
<protein>
    <submittedName>
        <fullName evidence="6">Type II toxin-antitoxin system HipA family toxin</fullName>
    </submittedName>
</protein>
<keyword evidence="2" id="KW-0808">Transferase</keyword>
<dbReference type="Proteomes" id="UP000254875">
    <property type="component" value="Unassembled WGS sequence"/>
</dbReference>
<dbReference type="InterPro" id="IPR017508">
    <property type="entry name" value="HipA_N1"/>
</dbReference>
<proteinExistence type="inferred from homology"/>
<feature type="domain" description="HipA-like C-terminal" evidence="4">
    <location>
        <begin position="141"/>
        <end position="365"/>
    </location>
</feature>
<organism evidence="6 7">
    <name type="scientific">Paraburkholderia lacunae</name>
    <dbReference type="NCBI Taxonomy" id="2211104"/>
    <lineage>
        <taxon>Bacteria</taxon>
        <taxon>Pseudomonadati</taxon>
        <taxon>Pseudomonadota</taxon>
        <taxon>Betaproteobacteria</taxon>
        <taxon>Burkholderiales</taxon>
        <taxon>Burkholderiaceae</taxon>
        <taxon>Paraburkholderia</taxon>
    </lineage>
</organism>
<dbReference type="Pfam" id="PF13657">
    <property type="entry name" value="Couple_hipA"/>
    <property type="match status" value="1"/>
</dbReference>
<dbReference type="PANTHER" id="PTHR37419">
    <property type="entry name" value="SERINE/THREONINE-PROTEIN KINASE TOXIN HIPA"/>
    <property type="match status" value="1"/>
</dbReference>
<keyword evidence="7" id="KW-1185">Reference proteome</keyword>
<evidence type="ECO:0000259" key="4">
    <source>
        <dbReference type="Pfam" id="PF07804"/>
    </source>
</evidence>
<comment type="caution">
    <text evidence="6">The sequence shown here is derived from an EMBL/GenBank/DDBJ whole genome shotgun (WGS) entry which is preliminary data.</text>
</comment>
<name>A0A370N400_9BURK</name>
<feature type="domain" description="HipA N-terminal subdomain 1" evidence="5">
    <location>
        <begin position="2"/>
        <end position="101"/>
    </location>
</feature>
<evidence type="ECO:0000313" key="6">
    <source>
        <dbReference type="EMBL" id="RDK00346.1"/>
    </source>
</evidence>
<evidence type="ECO:0000313" key="7">
    <source>
        <dbReference type="Proteomes" id="UP000254875"/>
    </source>
</evidence>
<evidence type="ECO:0000256" key="2">
    <source>
        <dbReference type="ARBA" id="ARBA00022679"/>
    </source>
</evidence>
<dbReference type="GO" id="GO:0004674">
    <property type="term" value="F:protein serine/threonine kinase activity"/>
    <property type="evidence" value="ECO:0007669"/>
    <property type="project" value="TreeGrafter"/>
</dbReference>
<accession>A0A370N400</accession>
<dbReference type="GO" id="GO:0005829">
    <property type="term" value="C:cytosol"/>
    <property type="evidence" value="ECO:0007669"/>
    <property type="project" value="TreeGrafter"/>
</dbReference>
<evidence type="ECO:0000259" key="5">
    <source>
        <dbReference type="Pfam" id="PF13657"/>
    </source>
</evidence>
<gene>
    <name evidence="6" type="ORF">DLM46_23820</name>
</gene>
<dbReference type="InterPro" id="IPR052028">
    <property type="entry name" value="HipA_Ser/Thr_kinase"/>
</dbReference>
<dbReference type="OrthoDB" id="9805913at2"/>
<reference evidence="7" key="1">
    <citation type="submission" date="2018-05" db="EMBL/GenBank/DDBJ databases">
        <authorList>
            <person name="Feng T."/>
        </authorList>
    </citation>
    <scope>NUCLEOTIDE SEQUENCE [LARGE SCALE GENOMIC DNA]</scope>
    <source>
        <strain evidence="7">S27</strain>
    </source>
</reference>
<dbReference type="EMBL" id="QHKS01000016">
    <property type="protein sequence ID" value="RDK00346.1"/>
    <property type="molecule type" value="Genomic_DNA"/>
</dbReference>
<keyword evidence="3" id="KW-0418">Kinase</keyword>
<dbReference type="Pfam" id="PF07804">
    <property type="entry name" value="HipA_C"/>
    <property type="match status" value="1"/>
</dbReference>
<comment type="similarity">
    <text evidence="1">Belongs to the HipA Ser/Thr kinase family.</text>
</comment>
<dbReference type="PANTHER" id="PTHR37419:SF1">
    <property type="entry name" value="SERINE_THREONINE-PROTEIN KINASE TOXIN HIPA"/>
    <property type="match status" value="1"/>
</dbReference>
<dbReference type="InterPro" id="IPR012893">
    <property type="entry name" value="HipA-like_C"/>
</dbReference>
<sequence length="412" mass="45677">MYVFNNSKPIGILDRSALEANCYVFNYLPEATPADKVSLMMPVGPDQFKIYSHLHPIFQSNIPEGYLLDRVMRMLRGTAAYPDEFSVLQVVGHSQIGRLRYAETSTRVEAAPNLQLSSLLAKPGTEGLLENIFEEYATYSGVAGVQPKVLVRAVDETRPNHLAVRGTTHIVKSFDPAVFPGLAANEFFCMRAAEIAGLPVPRVSLSDDGALLIVERFDLAPEGHYRGFEDFCSLYVMPTSDKYESTYERIARRIKEMVSPQNKAEALSQFFTSVALSCALRNGDAHLKNFGVLYDDPLEDVRLAPAFDIVCTQAYIPNDPMALTLNGTSRYPKHSELMKFGRLACDLSAARVRHALDAVAHGVQQATPELHDYAAAHPEFAEVTHAMTVAWESGLNLTCRADDRPLFLLSDR</sequence>
<dbReference type="Gene3D" id="1.10.1070.20">
    <property type="match status" value="1"/>
</dbReference>